<dbReference type="EMBL" id="JAAALK010000082">
    <property type="protein sequence ID" value="KAG8086826.1"/>
    <property type="molecule type" value="Genomic_DNA"/>
</dbReference>
<feature type="compositionally biased region" description="Basic and acidic residues" evidence="1">
    <location>
        <begin position="9"/>
        <end position="21"/>
    </location>
</feature>
<evidence type="ECO:0000313" key="2">
    <source>
        <dbReference type="EMBL" id="KAG8086826.1"/>
    </source>
</evidence>
<evidence type="ECO:0000256" key="1">
    <source>
        <dbReference type="SAM" id="MobiDB-lite"/>
    </source>
</evidence>
<protein>
    <submittedName>
        <fullName evidence="2">Uncharacterized protein</fullName>
    </submittedName>
</protein>
<dbReference type="AlphaFoldDB" id="A0A8J5WBM0"/>
<reference evidence="2" key="2">
    <citation type="submission" date="2021-02" db="EMBL/GenBank/DDBJ databases">
        <authorList>
            <person name="Kimball J.A."/>
            <person name="Haas M.W."/>
            <person name="Macchietto M."/>
            <person name="Kono T."/>
            <person name="Duquette J."/>
            <person name="Shao M."/>
        </authorList>
    </citation>
    <scope>NUCLEOTIDE SEQUENCE</scope>
    <source>
        <tissue evidence="2">Fresh leaf tissue</tissue>
    </source>
</reference>
<proteinExistence type="predicted"/>
<name>A0A8J5WBM0_ZIZPA</name>
<gene>
    <name evidence="2" type="ORF">GUJ93_ZPchr0010g7978</name>
</gene>
<organism evidence="2 3">
    <name type="scientific">Zizania palustris</name>
    <name type="common">Northern wild rice</name>
    <dbReference type="NCBI Taxonomy" id="103762"/>
    <lineage>
        <taxon>Eukaryota</taxon>
        <taxon>Viridiplantae</taxon>
        <taxon>Streptophyta</taxon>
        <taxon>Embryophyta</taxon>
        <taxon>Tracheophyta</taxon>
        <taxon>Spermatophyta</taxon>
        <taxon>Magnoliopsida</taxon>
        <taxon>Liliopsida</taxon>
        <taxon>Poales</taxon>
        <taxon>Poaceae</taxon>
        <taxon>BOP clade</taxon>
        <taxon>Oryzoideae</taxon>
        <taxon>Oryzeae</taxon>
        <taxon>Zizaniinae</taxon>
        <taxon>Zizania</taxon>
    </lineage>
</organism>
<feature type="region of interest" description="Disordered" evidence="1">
    <location>
        <begin position="1"/>
        <end position="49"/>
    </location>
</feature>
<dbReference type="Proteomes" id="UP000729402">
    <property type="component" value="Unassembled WGS sequence"/>
</dbReference>
<accession>A0A8J5WBM0</accession>
<reference evidence="2" key="1">
    <citation type="journal article" date="2021" name="bioRxiv">
        <title>Whole Genome Assembly and Annotation of Northern Wild Rice, Zizania palustris L., Supports a Whole Genome Duplication in the Zizania Genus.</title>
        <authorList>
            <person name="Haas M."/>
            <person name="Kono T."/>
            <person name="Macchietto M."/>
            <person name="Millas R."/>
            <person name="McGilp L."/>
            <person name="Shao M."/>
            <person name="Duquette J."/>
            <person name="Hirsch C.N."/>
            <person name="Kimball J."/>
        </authorList>
    </citation>
    <scope>NUCLEOTIDE SEQUENCE</scope>
    <source>
        <tissue evidence="2">Fresh leaf tissue</tissue>
    </source>
</reference>
<evidence type="ECO:0000313" key="3">
    <source>
        <dbReference type="Proteomes" id="UP000729402"/>
    </source>
</evidence>
<comment type="caution">
    <text evidence="2">The sequence shown here is derived from an EMBL/GenBank/DDBJ whole genome shotgun (WGS) entry which is preliminary data.</text>
</comment>
<sequence length="96" mass="10253">MSGEDGTDGADRWHVVSEEKKRKAGAGEAGDARRGGRLRSPCGGLGLRGRPRLDCSACLLEVENCRIHELIQVKGSTNCRGGFSRLMAIGSIQVEV</sequence>
<keyword evidence="3" id="KW-1185">Reference proteome</keyword>